<dbReference type="InterPro" id="IPR029052">
    <property type="entry name" value="Metallo-depent_PP-like"/>
</dbReference>
<dbReference type="AlphaFoldDB" id="A0A8S9SWG8"/>
<proteinExistence type="predicted"/>
<sequence length="242" mass="26875">MLCIRDVAVDLCHRPLLVATRSMKVQDFGSIYLNASGKSCFMDLDRSSSSPKKLHRRIETEAAPHTFSLRTPLARSPIRKSSQFTLALVIFLGDYCDCGPETRKVIDFLISLPEKHRSKPTSFSPLTRARIKPVSFLETAPTSSSSSDVVDLASLEQSMESLGLEHVFTENESSALTSRWRARDEMLLRNLRAVDISINGIQAVLIVLLNVLYQGCCSQSLSSSSSCSHEVNESPRLWLSLP</sequence>
<gene>
    <name evidence="1" type="ORF">F2Q69_00034756</name>
</gene>
<dbReference type="Proteomes" id="UP000712600">
    <property type="component" value="Unassembled WGS sequence"/>
</dbReference>
<reference evidence="1" key="1">
    <citation type="submission" date="2019-12" db="EMBL/GenBank/DDBJ databases">
        <title>Genome sequencing and annotation of Brassica cretica.</title>
        <authorList>
            <person name="Studholme D.J."/>
            <person name="Sarris P."/>
        </authorList>
    </citation>
    <scope>NUCLEOTIDE SEQUENCE</scope>
    <source>
        <strain evidence="1">PFS-109/04</strain>
        <tissue evidence="1">Leaf</tissue>
    </source>
</reference>
<dbReference type="Gene3D" id="3.60.21.10">
    <property type="match status" value="1"/>
</dbReference>
<accession>A0A8S9SWG8</accession>
<protein>
    <submittedName>
        <fullName evidence="1">Uncharacterized protein</fullName>
    </submittedName>
</protein>
<comment type="caution">
    <text evidence="1">The sequence shown here is derived from an EMBL/GenBank/DDBJ whole genome shotgun (WGS) entry which is preliminary data.</text>
</comment>
<organism evidence="1 2">
    <name type="scientific">Brassica cretica</name>
    <name type="common">Mustard</name>
    <dbReference type="NCBI Taxonomy" id="69181"/>
    <lineage>
        <taxon>Eukaryota</taxon>
        <taxon>Viridiplantae</taxon>
        <taxon>Streptophyta</taxon>
        <taxon>Embryophyta</taxon>
        <taxon>Tracheophyta</taxon>
        <taxon>Spermatophyta</taxon>
        <taxon>Magnoliopsida</taxon>
        <taxon>eudicotyledons</taxon>
        <taxon>Gunneridae</taxon>
        <taxon>Pentapetalae</taxon>
        <taxon>rosids</taxon>
        <taxon>malvids</taxon>
        <taxon>Brassicales</taxon>
        <taxon>Brassicaceae</taxon>
        <taxon>Brassiceae</taxon>
        <taxon>Brassica</taxon>
    </lineage>
</organism>
<evidence type="ECO:0000313" key="1">
    <source>
        <dbReference type="EMBL" id="KAF3604634.1"/>
    </source>
</evidence>
<name>A0A8S9SWG8_BRACR</name>
<dbReference type="EMBL" id="QGKX02000004">
    <property type="protein sequence ID" value="KAF3604634.1"/>
    <property type="molecule type" value="Genomic_DNA"/>
</dbReference>
<dbReference type="SUPFAM" id="SSF56300">
    <property type="entry name" value="Metallo-dependent phosphatases"/>
    <property type="match status" value="1"/>
</dbReference>
<evidence type="ECO:0000313" key="2">
    <source>
        <dbReference type="Proteomes" id="UP000712600"/>
    </source>
</evidence>